<dbReference type="Proteomes" id="UP000002350">
    <property type="component" value="Chromosome"/>
</dbReference>
<evidence type="ECO:0000313" key="3">
    <source>
        <dbReference type="Proteomes" id="UP000002350"/>
    </source>
</evidence>
<evidence type="ECO:0000313" key="2">
    <source>
        <dbReference type="EMBL" id="BAJ03619.1"/>
    </source>
</evidence>
<dbReference type="AlphaFoldDB" id="D4ZC74"/>
<reference evidence="3" key="1">
    <citation type="journal article" date="2010" name="Mol. Biosyst.">
        <title>Complete genome sequence and comparative analysis of Shewanella violacea, a psychrophilic and piezophilic bacterium from deep sea floor sediments.</title>
        <authorList>
            <person name="Aono E."/>
            <person name="Baba T."/>
            <person name="Ara T."/>
            <person name="Nishi T."/>
            <person name="Nakamichi T."/>
            <person name="Inamoto E."/>
            <person name="Toyonaga H."/>
            <person name="Hasegawa M."/>
            <person name="Takai Y."/>
            <person name="Okumura Y."/>
            <person name="Baba M."/>
            <person name="Tomita M."/>
            <person name="Kato C."/>
            <person name="Oshima T."/>
            <person name="Nakasone K."/>
            <person name="Mori H."/>
        </authorList>
    </citation>
    <scope>NUCLEOTIDE SEQUENCE [LARGE SCALE GENOMIC DNA]</scope>
    <source>
        <strain evidence="3">JCM 10179 / CIP 106290 / LMG 19151 / DSS12</strain>
    </source>
</reference>
<name>D4ZC74_SHEVD</name>
<gene>
    <name evidence="2" type="ordered locus">SVI_3648</name>
</gene>
<dbReference type="KEGG" id="svo:SVI_3648"/>
<proteinExistence type="predicted"/>
<feature type="signal peptide" evidence="1">
    <location>
        <begin position="1"/>
        <end position="20"/>
    </location>
</feature>
<accession>D4ZC74</accession>
<sequence>MQYQVIAIFTGLILSVTANASEQYICELDNQQRIIEVIYKNPLESVPCQVNYRKKNSSETLWQAKNQAGYCEAKADEFAIKLESLGWRCQHLDQPAADSKDNQASEVQEIK</sequence>
<dbReference type="EMBL" id="AP011177">
    <property type="protein sequence ID" value="BAJ03619.1"/>
    <property type="molecule type" value="Genomic_DNA"/>
</dbReference>
<keyword evidence="3" id="KW-1185">Reference proteome</keyword>
<dbReference type="eggNOG" id="ENOG5032YIE">
    <property type="taxonomic scope" value="Bacteria"/>
</dbReference>
<organism evidence="2 3">
    <name type="scientific">Shewanella violacea (strain JCM 10179 / CIP 106290 / LMG 19151 / DSS12)</name>
    <dbReference type="NCBI Taxonomy" id="637905"/>
    <lineage>
        <taxon>Bacteria</taxon>
        <taxon>Pseudomonadati</taxon>
        <taxon>Pseudomonadota</taxon>
        <taxon>Gammaproteobacteria</taxon>
        <taxon>Alteromonadales</taxon>
        <taxon>Shewanellaceae</taxon>
        <taxon>Shewanella</taxon>
    </lineage>
</organism>
<evidence type="ECO:0008006" key="4">
    <source>
        <dbReference type="Google" id="ProtNLM"/>
    </source>
</evidence>
<protein>
    <recommendedName>
        <fullName evidence="4">Orphan protein</fullName>
    </recommendedName>
</protein>
<evidence type="ECO:0000256" key="1">
    <source>
        <dbReference type="SAM" id="SignalP"/>
    </source>
</evidence>
<dbReference type="HOGENOM" id="CLU_125965_1_0_6"/>
<dbReference type="RefSeq" id="WP_013052912.1">
    <property type="nucleotide sequence ID" value="NC_014012.1"/>
</dbReference>
<keyword evidence="1" id="KW-0732">Signal</keyword>
<dbReference type="OrthoDB" id="5771152at2"/>
<feature type="chain" id="PRO_5003067680" description="Orphan protein" evidence="1">
    <location>
        <begin position="21"/>
        <end position="111"/>
    </location>
</feature>